<organism evidence="15 16">
    <name type="scientific">Collybiopsis luxurians FD-317 M1</name>
    <dbReference type="NCBI Taxonomy" id="944289"/>
    <lineage>
        <taxon>Eukaryota</taxon>
        <taxon>Fungi</taxon>
        <taxon>Dikarya</taxon>
        <taxon>Basidiomycota</taxon>
        <taxon>Agaricomycotina</taxon>
        <taxon>Agaricomycetes</taxon>
        <taxon>Agaricomycetidae</taxon>
        <taxon>Agaricales</taxon>
        <taxon>Marasmiineae</taxon>
        <taxon>Omphalotaceae</taxon>
        <taxon>Collybiopsis</taxon>
        <taxon>Collybiopsis luxurians</taxon>
    </lineage>
</organism>
<comment type="similarity">
    <text evidence="4 14">Belongs to the cytochrome P450 family.</text>
</comment>
<dbReference type="GO" id="GO:0016020">
    <property type="term" value="C:membrane"/>
    <property type="evidence" value="ECO:0007669"/>
    <property type="project" value="UniProtKB-SubCell"/>
</dbReference>
<keyword evidence="9 14" id="KW-0560">Oxidoreductase</keyword>
<evidence type="ECO:0000256" key="10">
    <source>
        <dbReference type="ARBA" id="ARBA00023004"/>
    </source>
</evidence>
<dbReference type="EMBL" id="KN834776">
    <property type="protein sequence ID" value="KIK60270.1"/>
    <property type="molecule type" value="Genomic_DNA"/>
</dbReference>
<keyword evidence="8" id="KW-1133">Transmembrane helix</keyword>
<reference evidence="15 16" key="1">
    <citation type="submission" date="2014-04" db="EMBL/GenBank/DDBJ databases">
        <title>Evolutionary Origins and Diversification of the Mycorrhizal Mutualists.</title>
        <authorList>
            <consortium name="DOE Joint Genome Institute"/>
            <consortium name="Mycorrhizal Genomics Consortium"/>
            <person name="Kohler A."/>
            <person name="Kuo A."/>
            <person name="Nagy L.G."/>
            <person name="Floudas D."/>
            <person name="Copeland A."/>
            <person name="Barry K.W."/>
            <person name="Cichocki N."/>
            <person name="Veneault-Fourrey C."/>
            <person name="LaButti K."/>
            <person name="Lindquist E.A."/>
            <person name="Lipzen A."/>
            <person name="Lundell T."/>
            <person name="Morin E."/>
            <person name="Murat C."/>
            <person name="Riley R."/>
            <person name="Ohm R."/>
            <person name="Sun H."/>
            <person name="Tunlid A."/>
            <person name="Henrissat B."/>
            <person name="Grigoriev I.V."/>
            <person name="Hibbett D.S."/>
            <person name="Martin F."/>
        </authorList>
    </citation>
    <scope>NUCLEOTIDE SEQUENCE [LARGE SCALE GENOMIC DNA]</scope>
    <source>
        <strain evidence="15 16">FD-317 M1</strain>
    </source>
</reference>
<dbReference type="GO" id="GO:0016705">
    <property type="term" value="F:oxidoreductase activity, acting on paired donors, with incorporation or reduction of molecular oxygen"/>
    <property type="evidence" value="ECO:0007669"/>
    <property type="project" value="InterPro"/>
</dbReference>
<keyword evidence="5 13" id="KW-0349">Heme</keyword>
<dbReference type="Gene3D" id="1.10.630.10">
    <property type="entry name" value="Cytochrome P450"/>
    <property type="match status" value="1"/>
</dbReference>
<dbReference type="AlphaFoldDB" id="A0A0D0B9F4"/>
<evidence type="ECO:0000256" key="9">
    <source>
        <dbReference type="ARBA" id="ARBA00023002"/>
    </source>
</evidence>
<dbReference type="SUPFAM" id="SSF48264">
    <property type="entry name" value="Cytochrome P450"/>
    <property type="match status" value="1"/>
</dbReference>
<gene>
    <name evidence="15" type="ORF">GYMLUDRAFT_168213</name>
</gene>
<evidence type="ECO:0000256" key="1">
    <source>
        <dbReference type="ARBA" id="ARBA00001971"/>
    </source>
</evidence>
<feature type="binding site" description="axial binding residue" evidence="13">
    <location>
        <position position="388"/>
    </location>
    <ligand>
        <name>heme</name>
        <dbReference type="ChEBI" id="CHEBI:30413"/>
    </ligand>
    <ligandPart>
        <name>Fe</name>
        <dbReference type="ChEBI" id="CHEBI:18248"/>
    </ligandPart>
</feature>
<comment type="subcellular location">
    <subcellularLocation>
        <location evidence="2">Membrane</location>
    </subcellularLocation>
</comment>
<evidence type="ECO:0000313" key="15">
    <source>
        <dbReference type="EMBL" id="KIK60270.1"/>
    </source>
</evidence>
<dbReference type="Proteomes" id="UP000053593">
    <property type="component" value="Unassembled WGS sequence"/>
</dbReference>
<name>A0A0D0B9F4_9AGAR</name>
<dbReference type="PRINTS" id="PR00463">
    <property type="entry name" value="EP450I"/>
</dbReference>
<comment type="pathway">
    <text evidence="3">Secondary metabolite biosynthesis; terpenoid biosynthesis.</text>
</comment>
<dbReference type="InterPro" id="IPR017972">
    <property type="entry name" value="Cyt_P450_CS"/>
</dbReference>
<accession>A0A0D0B9F4</accession>
<feature type="non-terminal residue" evidence="15">
    <location>
        <position position="1"/>
    </location>
</feature>
<evidence type="ECO:0008006" key="17">
    <source>
        <dbReference type="Google" id="ProtNLM"/>
    </source>
</evidence>
<evidence type="ECO:0000256" key="6">
    <source>
        <dbReference type="ARBA" id="ARBA00022692"/>
    </source>
</evidence>
<keyword evidence="6" id="KW-0812">Transmembrane</keyword>
<dbReference type="GO" id="GO:0020037">
    <property type="term" value="F:heme binding"/>
    <property type="evidence" value="ECO:0007669"/>
    <property type="project" value="InterPro"/>
</dbReference>
<dbReference type="PANTHER" id="PTHR24305">
    <property type="entry name" value="CYTOCHROME P450"/>
    <property type="match status" value="1"/>
</dbReference>
<dbReference type="GO" id="GO:0004497">
    <property type="term" value="F:monooxygenase activity"/>
    <property type="evidence" value="ECO:0007669"/>
    <property type="project" value="UniProtKB-KW"/>
</dbReference>
<dbReference type="InterPro" id="IPR050121">
    <property type="entry name" value="Cytochrome_P450_monoxygenase"/>
</dbReference>
<keyword evidence="7 13" id="KW-0479">Metal-binding</keyword>
<keyword evidence="12" id="KW-0472">Membrane</keyword>
<evidence type="ECO:0000256" key="2">
    <source>
        <dbReference type="ARBA" id="ARBA00004370"/>
    </source>
</evidence>
<evidence type="ECO:0000256" key="7">
    <source>
        <dbReference type="ARBA" id="ARBA00022723"/>
    </source>
</evidence>
<dbReference type="OrthoDB" id="1470350at2759"/>
<evidence type="ECO:0000256" key="5">
    <source>
        <dbReference type="ARBA" id="ARBA00022617"/>
    </source>
</evidence>
<protein>
    <recommendedName>
        <fullName evidence="17">Cytochrome P450</fullName>
    </recommendedName>
</protein>
<dbReference type="InterPro" id="IPR036396">
    <property type="entry name" value="Cyt_P450_sf"/>
</dbReference>
<proteinExistence type="inferred from homology"/>
<evidence type="ECO:0000256" key="14">
    <source>
        <dbReference type="RuleBase" id="RU000461"/>
    </source>
</evidence>
<dbReference type="PRINTS" id="PR00385">
    <property type="entry name" value="P450"/>
</dbReference>
<dbReference type="HOGENOM" id="CLU_001570_25_0_1"/>
<sequence>DALKVLSNNRHIFRRDIEGYRVVSVYGPNMVACEGVEWKRHRAVAKPAFNEKNNMLVWLHASRICNEWFDYIDRHLTGTDQIEIDLLKDCTEIALLIFSSAAFGHHSSWLKHSTDSMESLHEVPFRQAVTSAVNNLVTKILTPPWMLVVTKYIPVPYVSKLFKETQGSFEALRLHMLNIISSSRAWVSGGNTLSMDATLLTNLVHANMAQEIDPLQKKCLTNEELLSNTFMFLLAGHETSAHSLCFAFCLMALWPEVQEKVYKETAELWPNVPTMETVNASYTTAVFRETLRLFPPVPRIASPVSSNTVLTGRRFTQNSREELTGITKFTTTIPEESLVVIDIIALHMNPIHWGKDARDFRPERFIDTDTYHWPRDAFLAFSAGPRSCLGEQFALIESICVLANVIRKYEVSVPNNLLRKSRSDQLDHLLHWIPRMTLIPSNSLVNFRHRQ</sequence>
<keyword evidence="16" id="KW-1185">Reference proteome</keyword>
<keyword evidence="10 13" id="KW-0408">Iron</keyword>
<evidence type="ECO:0000256" key="3">
    <source>
        <dbReference type="ARBA" id="ARBA00004721"/>
    </source>
</evidence>
<evidence type="ECO:0000256" key="8">
    <source>
        <dbReference type="ARBA" id="ARBA00022989"/>
    </source>
</evidence>
<dbReference type="Pfam" id="PF00067">
    <property type="entry name" value="p450"/>
    <property type="match status" value="1"/>
</dbReference>
<evidence type="ECO:0000256" key="13">
    <source>
        <dbReference type="PIRSR" id="PIRSR602401-1"/>
    </source>
</evidence>
<evidence type="ECO:0000313" key="16">
    <source>
        <dbReference type="Proteomes" id="UP000053593"/>
    </source>
</evidence>
<evidence type="ECO:0000256" key="12">
    <source>
        <dbReference type="ARBA" id="ARBA00023136"/>
    </source>
</evidence>
<dbReference type="PANTHER" id="PTHR24305:SF166">
    <property type="entry name" value="CYTOCHROME P450 12A4, MITOCHONDRIAL-RELATED"/>
    <property type="match status" value="1"/>
</dbReference>
<dbReference type="InterPro" id="IPR002401">
    <property type="entry name" value="Cyt_P450_E_grp-I"/>
</dbReference>
<evidence type="ECO:0000256" key="11">
    <source>
        <dbReference type="ARBA" id="ARBA00023033"/>
    </source>
</evidence>
<dbReference type="PROSITE" id="PS00086">
    <property type="entry name" value="CYTOCHROME_P450"/>
    <property type="match status" value="1"/>
</dbReference>
<keyword evidence="11 14" id="KW-0503">Monooxygenase</keyword>
<dbReference type="InterPro" id="IPR001128">
    <property type="entry name" value="Cyt_P450"/>
</dbReference>
<comment type="cofactor">
    <cofactor evidence="1 13">
        <name>heme</name>
        <dbReference type="ChEBI" id="CHEBI:30413"/>
    </cofactor>
</comment>
<evidence type="ECO:0000256" key="4">
    <source>
        <dbReference type="ARBA" id="ARBA00010617"/>
    </source>
</evidence>
<dbReference type="GO" id="GO:0005506">
    <property type="term" value="F:iron ion binding"/>
    <property type="evidence" value="ECO:0007669"/>
    <property type="project" value="InterPro"/>
</dbReference>